<evidence type="ECO:0000313" key="12">
    <source>
        <dbReference type="EMBL" id="GAA6146532.1"/>
    </source>
</evidence>
<dbReference type="Gene3D" id="1.10.287.1700">
    <property type="match status" value="1"/>
</dbReference>
<evidence type="ECO:0000256" key="10">
    <source>
        <dbReference type="ARBA" id="ARBA00023225"/>
    </source>
</evidence>
<proteinExistence type="inferred from homology"/>
<name>A0ABQ0A2C1_9GAMM</name>
<protein>
    <recommendedName>
        <fullName evidence="3">Flagellar FliJ protein</fullName>
    </recommendedName>
</protein>
<dbReference type="InterPro" id="IPR053716">
    <property type="entry name" value="Flag_assembly_chemotaxis_eff"/>
</dbReference>
<keyword evidence="5" id="KW-1003">Cell membrane</keyword>
<dbReference type="InterPro" id="IPR012823">
    <property type="entry name" value="Flagell_FliJ"/>
</dbReference>
<keyword evidence="10" id="KW-1006">Bacterial flagellum protein export</keyword>
<dbReference type="PANTHER" id="PTHR38786">
    <property type="entry name" value="FLAGELLAR FLIJ PROTEIN"/>
    <property type="match status" value="1"/>
</dbReference>
<comment type="caution">
    <text evidence="12">The sequence shown here is derived from an EMBL/GenBank/DDBJ whole genome shotgun (WGS) entry which is preliminary data.</text>
</comment>
<dbReference type="InterPro" id="IPR052570">
    <property type="entry name" value="FliJ"/>
</dbReference>
<dbReference type="PRINTS" id="PR01004">
    <property type="entry name" value="FLGFLIJ"/>
</dbReference>
<dbReference type="Proteomes" id="UP001481413">
    <property type="component" value="Unassembled WGS sequence"/>
</dbReference>
<dbReference type="EMBL" id="BAABWH010000008">
    <property type="protein sequence ID" value="GAA6146532.1"/>
    <property type="molecule type" value="Genomic_DNA"/>
</dbReference>
<keyword evidence="4" id="KW-0813">Transport</keyword>
<organism evidence="12 13">
    <name type="scientific">Thalassolituus maritimus</name>
    <dbReference type="NCBI Taxonomy" id="484498"/>
    <lineage>
        <taxon>Bacteria</taxon>
        <taxon>Pseudomonadati</taxon>
        <taxon>Pseudomonadota</taxon>
        <taxon>Gammaproteobacteria</taxon>
        <taxon>Oceanospirillales</taxon>
        <taxon>Oceanospirillaceae</taxon>
        <taxon>Thalassolituus</taxon>
    </lineage>
</organism>
<comment type="subcellular location">
    <subcellularLocation>
        <location evidence="1">Cell membrane</location>
        <topology evidence="1">Peripheral membrane protein</topology>
        <orientation evidence="1">Cytoplasmic side</orientation>
    </subcellularLocation>
</comment>
<evidence type="ECO:0000256" key="5">
    <source>
        <dbReference type="ARBA" id="ARBA00022475"/>
    </source>
</evidence>
<evidence type="ECO:0000256" key="11">
    <source>
        <dbReference type="SAM" id="Coils"/>
    </source>
</evidence>
<keyword evidence="9" id="KW-0472">Membrane</keyword>
<sequence>MTYRHPRAQRLAVVLDIRRREEKEALQRWGDIEKRLTAEKDKRTQLSDYASEYRRQITAPTSASVAAGQVHNSLEFIGQIETALHQQDQQLQELQAMSDKARAVYLDVHHKADALESMIEKLEEEHRHMLNRAEQREADEWATRRR</sequence>
<keyword evidence="11" id="KW-0175">Coiled coil</keyword>
<gene>
    <name evidence="12" type="ORF">NBRC116585_26500</name>
</gene>
<evidence type="ECO:0000313" key="13">
    <source>
        <dbReference type="Proteomes" id="UP001481413"/>
    </source>
</evidence>
<evidence type="ECO:0000256" key="4">
    <source>
        <dbReference type="ARBA" id="ARBA00022448"/>
    </source>
</evidence>
<reference evidence="12 13" key="1">
    <citation type="submission" date="2024-04" db="EMBL/GenBank/DDBJ databases">
        <title>Draft genome sequence of Thalassolituus maritimus NBRC 116585.</title>
        <authorList>
            <person name="Miyakawa T."/>
            <person name="Kusuya Y."/>
            <person name="Miura T."/>
        </authorList>
    </citation>
    <scope>NUCLEOTIDE SEQUENCE [LARGE SCALE GENOMIC DNA]</scope>
    <source>
        <strain evidence="12 13">5NW40-0001</strain>
    </source>
</reference>
<dbReference type="Pfam" id="PF02050">
    <property type="entry name" value="FliJ"/>
    <property type="match status" value="1"/>
</dbReference>
<evidence type="ECO:0000256" key="8">
    <source>
        <dbReference type="ARBA" id="ARBA00022927"/>
    </source>
</evidence>
<keyword evidence="6" id="KW-0145">Chemotaxis</keyword>
<evidence type="ECO:0000256" key="7">
    <source>
        <dbReference type="ARBA" id="ARBA00022795"/>
    </source>
</evidence>
<accession>A0ABQ0A2C1</accession>
<keyword evidence="13" id="KW-1185">Reference proteome</keyword>
<comment type="similarity">
    <text evidence="2">Belongs to the FliJ family.</text>
</comment>
<feature type="coiled-coil region" evidence="11">
    <location>
        <begin position="77"/>
        <end position="139"/>
    </location>
</feature>
<dbReference type="PANTHER" id="PTHR38786:SF1">
    <property type="entry name" value="FLAGELLAR FLIJ PROTEIN"/>
    <property type="match status" value="1"/>
</dbReference>
<dbReference type="RefSeq" id="WP_353295753.1">
    <property type="nucleotide sequence ID" value="NZ_BAABWH010000008.1"/>
</dbReference>
<keyword evidence="7" id="KW-1005">Bacterial flagellum biogenesis</keyword>
<evidence type="ECO:0000256" key="6">
    <source>
        <dbReference type="ARBA" id="ARBA00022500"/>
    </source>
</evidence>
<evidence type="ECO:0000256" key="1">
    <source>
        <dbReference type="ARBA" id="ARBA00004413"/>
    </source>
</evidence>
<evidence type="ECO:0000256" key="2">
    <source>
        <dbReference type="ARBA" id="ARBA00010004"/>
    </source>
</evidence>
<dbReference type="InterPro" id="IPR018006">
    <property type="entry name" value="Flag_FliJ_proteobac"/>
</dbReference>
<evidence type="ECO:0000256" key="3">
    <source>
        <dbReference type="ARBA" id="ARBA00020392"/>
    </source>
</evidence>
<evidence type="ECO:0000256" key="9">
    <source>
        <dbReference type="ARBA" id="ARBA00023136"/>
    </source>
</evidence>
<keyword evidence="8" id="KW-0653">Protein transport</keyword>
<dbReference type="NCBIfam" id="TIGR02473">
    <property type="entry name" value="flagell_FliJ"/>
    <property type="match status" value="1"/>
</dbReference>